<evidence type="ECO:0000256" key="2">
    <source>
        <dbReference type="ARBA" id="ARBA00023012"/>
    </source>
</evidence>
<keyword evidence="3 4" id="KW-0238">DNA-binding</keyword>
<feature type="DNA-binding region" description="OmpR/PhoB-type" evidence="4">
    <location>
        <begin position="133"/>
        <end position="230"/>
    </location>
</feature>
<evidence type="ECO:0000313" key="7">
    <source>
        <dbReference type="Proteomes" id="UP000235598"/>
    </source>
</evidence>
<comment type="caution">
    <text evidence="6">The sequence shown here is derived from an EMBL/GenBank/DDBJ whole genome shotgun (WGS) entry which is preliminary data.</text>
</comment>
<evidence type="ECO:0000313" key="6">
    <source>
        <dbReference type="EMBL" id="PMD05083.1"/>
    </source>
</evidence>
<dbReference type="GO" id="GO:0000156">
    <property type="term" value="F:phosphorelay response regulator activity"/>
    <property type="evidence" value="ECO:0007669"/>
    <property type="project" value="TreeGrafter"/>
</dbReference>
<dbReference type="Pfam" id="PF21695">
    <property type="entry name" value="GlnR_1st"/>
    <property type="match status" value="1"/>
</dbReference>
<dbReference type="SMART" id="SM00862">
    <property type="entry name" value="Trans_reg_C"/>
    <property type="match status" value="1"/>
</dbReference>
<dbReference type="GO" id="GO:0005829">
    <property type="term" value="C:cytosol"/>
    <property type="evidence" value="ECO:0007669"/>
    <property type="project" value="TreeGrafter"/>
</dbReference>
<evidence type="ECO:0000256" key="4">
    <source>
        <dbReference type="PROSITE-ProRule" id="PRU01091"/>
    </source>
</evidence>
<proteinExistence type="predicted"/>
<dbReference type="GO" id="GO:0032993">
    <property type="term" value="C:protein-DNA complex"/>
    <property type="evidence" value="ECO:0007669"/>
    <property type="project" value="TreeGrafter"/>
</dbReference>
<dbReference type="Gene3D" id="1.10.10.10">
    <property type="entry name" value="Winged helix-like DNA-binding domain superfamily/Winged helix DNA-binding domain"/>
    <property type="match status" value="1"/>
</dbReference>
<dbReference type="RefSeq" id="WP_102239024.1">
    <property type="nucleotide sequence ID" value="NZ_PNHK01000003.1"/>
</dbReference>
<sequence>MRILVIGASGATALPALHLLPHTITTSSPAMSDLIAIDPGSFEIAVVDATSDLAIAPIISTRLKTAGFDGPTIVVLTDGGFSVAQESWNVADFVSANAQPAEIDARLRLAYARAPQPRQPDVAGPVRDTSAREPITRHGKLTVNHDNFTVTVGNRNVSLTYREFELLYHLVTHPNRAFTRAQLVTHVWGEAYLGGTRTVDVHVRRLRAKLGPEFAHAISTVRSVGYMFSSDEPVAQPSDLD</sequence>
<dbReference type="PROSITE" id="PS51755">
    <property type="entry name" value="OMPR_PHOB"/>
    <property type="match status" value="1"/>
</dbReference>
<dbReference type="Pfam" id="PF00486">
    <property type="entry name" value="Trans_reg_C"/>
    <property type="match status" value="1"/>
</dbReference>
<dbReference type="AlphaFoldDB" id="A0A2N6VM36"/>
<dbReference type="EMBL" id="PNHK01000003">
    <property type="protein sequence ID" value="PMD05083.1"/>
    <property type="molecule type" value="Genomic_DNA"/>
</dbReference>
<accession>A0A2N6VM36</accession>
<protein>
    <submittedName>
        <fullName evidence="6">Transcriptional regulator</fullName>
    </submittedName>
</protein>
<evidence type="ECO:0000256" key="1">
    <source>
        <dbReference type="ARBA" id="ARBA00022553"/>
    </source>
</evidence>
<dbReference type="InterPro" id="IPR036388">
    <property type="entry name" value="WH-like_DNA-bd_sf"/>
</dbReference>
<dbReference type="InterPro" id="IPR001867">
    <property type="entry name" value="OmpR/PhoB-type_DNA-bd"/>
</dbReference>
<dbReference type="OrthoDB" id="8927943at2"/>
<dbReference type="FunFam" id="1.10.10.10:FF:000018">
    <property type="entry name" value="DNA-binding response regulator ResD"/>
    <property type="match status" value="1"/>
</dbReference>
<reference evidence="6 7" key="1">
    <citation type="submission" date="2017-09" db="EMBL/GenBank/DDBJ databases">
        <title>Bacterial strain isolated from the female urinary microbiota.</title>
        <authorList>
            <person name="Thomas-White K."/>
            <person name="Kumar N."/>
            <person name="Forster S."/>
            <person name="Putonti C."/>
            <person name="Lawley T."/>
            <person name="Wolfe A.J."/>
        </authorList>
    </citation>
    <scope>NUCLEOTIDE SEQUENCE [LARGE SCALE GENOMIC DNA]</scope>
    <source>
        <strain evidence="6 7">UMB1301</strain>
    </source>
</reference>
<name>A0A2N6VM36_9MICO</name>
<evidence type="ECO:0000259" key="5">
    <source>
        <dbReference type="PROSITE" id="PS51755"/>
    </source>
</evidence>
<dbReference type="Proteomes" id="UP000235598">
    <property type="component" value="Unassembled WGS sequence"/>
</dbReference>
<keyword evidence="1" id="KW-0597">Phosphoprotein</keyword>
<dbReference type="PANTHER" id="PTHR48111">
    <property type="entry name" value="REGULATOR OF RPOS"/>
    <property type="match status" value="1"/>
</dbReference>
<dbReference type="InterPro" id="IPR039420">
    <property type="entry name" value="WalR-like"/>
</dbReference>
<evidence type="ECO:0000256" key="3">
    <source>
        <dbReference type="ARBA" id="ARBA00023125"/>
    </source>
</evidence>
<dbReference type="InterPro" id="IPR049170">
    <property type="entry name" value="GlnR_N"/>
</dbReference>
<dbReference type="GO" id="GO:0006355">
    <property type="term" value="P:regulation of DNA-templated transcription"/>
    <property type="evidence" value="ECO:0007669"/>
    <property type="project" value="InterPro"/>
</dbReference>
<dbReference type="SUPFAM" id="SSF46894">
    <property type="entry name" value="C-terminal effector domain of the bipartite response regulators"/>
    <property type="match status" value="1"/>
</dbReference>
<organism evidence="6 7">
    <name type="scientific">Brevibacterium paucivorans</name>
    <dbReference type="NCBI Taxonomy" id="170994"/>
    <lineage>
        <taxon>Bacteria</taxon>
        <taxon>Bacillati</taxon>
        <taxon>Actinomycetota</taxon>
        <taxon>Actinomycetes</taxon>
        <taxon>Micrococcales</taxon>
        <taxon>Brevibacteriaceae</taxon>
        <taxon>Brevibacterium</taxon>
    </lineage>
</organism>
<dbReference type="CDD" id="cd00383">
    <property type="entry name" value="trans_reg_C"/>
    <property type="match status" value="1"/>
</dbReference>
<gene>
    <name evidence="6" type="ORF">CJ199_08300</name>
</gene>
<keyword evidence="2" id="KW-0902">Two-component regulatory system</keyword>
<dbReference type="Gene3D" id="3.40.50.2300">
    <property type="match status" value="1"/>
</dbReference>
<dbReference type="InterPro" id="IPR016032">
    <property type="entry name" value="Sig_transdc_resp-reg_C-effctor"/>
</dbReference>
<dbReference type="GO" id="GO:0000976">
    <property type="term" value="F:transcription cis-regulatory region binding"/>
    <property type="evidence" value="ECO:0007669"/>
    <property type="project" value="TreeGrafter"/>
</dbReference>
<dbReference type="PANTHER" id="PTHR48111:SF16">
    <property type="entry name" value="TRANSCRIPTIONAL REGULATORY PROTEIN GLNR"/>
    <property type="match status" value="1"/>
</dbReference>
<feature type="domain" description="OmpR/PhoB-type" evidence="5">
    <location>
        <begin position="133"/>
        <end position="230"/>
    </location>
</feature>